<dbReference type="EMBL" id="CP012332">
    <property type="protein sequence ID" value="AKU92212.1"/>
    <property type="molecule type" value="Genomic_DNA"/>
</dbReference>
<dbReference type="Proteomes" id="UP000055590">
    <property type="component" value="Chromosome"/>
</dbReference>
<name>A0A0K1PFD4_9BACT</name>
<dbReference type="AlphaFoldDB" id="A0A0K1PFD4"/>
<gene>
    <name evidence="2" type="ORF">AKJ08_2599</name>
</gene>
<protein>
    <submittedName>
        <fullName evidence="2">Uncharacterized protein</fullName>
    </submittedName>
</protein>
<proteinExistence type="predicted"/>
<sequence>MPRSGDDDGNRPKKSWREIDRMRGQSRHTGGERPDHSRERLERSQAYREYKSSLDRFFEGGASSAPEGLRGILDPTGAKTARTKAIEAIQKASAEDRKKWAELVTAFVQDQELPPDPYLLTEFLGHPKEAVAAKALARLDTLVAEGQAKKIPPSLDQQLRSLELTADDDELRESARRLRERLRS</sequence>
<accession>A0A0K1PFD4</accession>
<keyword evidence="3" id="KW-1185">Reference proteome</keyword>
<evidence type="ECO:0000256" key="1">
    <source>
        <dbReference type="SAM" id="MobiDB-lite"/>
    </source>
</evidence>
<dbReference type="STRING" id="1391653.AKJ08_2599"/>
<evidence type="ECO:0000313" key="2">
    <source>
        <dbReference type="EMBL" id="AKU92212.1"/>
    </source>
</evidence>
<organism evidence="2 3">
    <name type="scientific">Vulgatibacter incomptus</name>
    <dbReference type="NCBI Taxonomy" id="1391653"/>
    <lineage>
        <taxon>Bacteria</taxon>
        <taxon>Pseudomonadati</taxon>
        <taxon>Myxococcota</taxon>
        <taxon>Myxococcia</taxon>
        <taxon>Myxococcales</taxon>
        <taxon>Cystobacterineae</taxon>
        <taxon>Vulgatibacteraceae</taxon>
        <taxon>Vulgatibacter</taxon>
    </lineage>
</organism>
<feature type="region of interest" description="Disordered" evidence="1">
    <location>
        <begin position="1"/>
        <end position="43"/>
    </location>
</feature>
<dbReference type="OrthoDB" id="5506984at2"/>
<reference evidence="2 3" key="1">
    <citation type="submission" date="2015-08" db="EMBL/GenBank/DDBJ databases">
        <authorList>
            <person name="Babu N.S."/>
            <person name="Beckwith C.J."/>
            <person name="Beseler K.G."/>
            <person name="Brison A."/>
            <person name="Carone J.V."/>
            <person name="Caskin T.P."/>
            <person name="Diamond M."/>
            <person name="Durham M.E."/>
            <person name="Foxe J.M."/>
            <person name="Go M."/>
            <person name="Henderson B.A."/>
            <person name="Jones I.B."/>
            <person name="McGettigan J.A."/>
            <person name="Micheletti S.J."/>
            <person name="Nasrallah M.E."/>
            <person name="Ortiz D."/>
            <person name="Piller C.R."/>
            <person name="Privatt S.R."/>
            <person name="Schneider S.L."/>
            <person name="Sharp S."/>
            <person name="Smith T.C."/>
            <person name="Stanton J.D."/>
            <person name="Ullery H.E."/>
            <person name="Wilson R.J."/>
            <person name="Serrano M.G."/>
            <person name="Buck G."/>
            <person name="Lee V."/>
            <person name="Wang Y."/>
            <person name="Carvalho R."/>
            <person name="Voegtly L."/>
            <person name="Shi R."/>
            <person name="Duckworth R."/>
            <person name="Johnson A."/>
            <person name="Loviza R."/>
            <person name="Walstead R."/>
            <person name="Shah Z."/>
            <person name="Kiflezghi M."/>
            <person name="Wade K."/>
            <person name="Ball S.L."/>
            <person name="Bradley K.W."/>
            <person name="Asai D.J."/>
            <person name="Bowman C.A."/>
            <person name="Russell D.A."/>
            <person name="Pope W.H."/>
            <person name="Jacobs-Sera D."/>
            <person name="Hendrix R.W."/>
            <person name="Hatfull G.F."/>
        </authorList>
    </citation>
    <scope>NUCLEOTIDE SEQUENCE [LARGE SCALE GENOMIC DNA]</scope>
    <source>
        <strain evidence="2 3">DSM 27710</strain>
    </source>
</reference>
<evidence type="ECO:0000313" key="3">
    <source>
        <dbReference type="Proteomes" id="UP000055590"/>
    </source>
</evidence>
<dbReference type="RefSeq" id="WP_050726416.1">
    <property type="nucleotide sequence ID" value="NZ_CP012332.1"/>
</dbReference>
<dbReference type="KEGG" id="vin:AKJ08_2599"/>